<gene>
    <name evidence="1" type="ORF">HPB50_004360</name>
</gene>
<reference evidence="1" key="1">
    <citation type="submission" date="2020-05" db="EMBL/GenBank/DDBJ databases">
        <title>Large-scale comparative analyses of tick genomes elucidate their genetic diversity and vector capacities.</title>
        <authorList>
            <person name="Jia N."/>
            <person name="Wang J."/>
            <person name="Shi W."/>
            <person name="Du L."/>
            <person name="Sun Y."/>
            <person name="Zhan W."/>
            <person name="Jiang J."/>
            <person name="Wang Q."/>
            <person name="Zhang B."/>
            <person name="Ji P."/>
            <person name="Sakyi L.B."/>
            <person name="Cui X."/>
            <person name="Yuan T."/>
            <person name="Jiang B."/>
            <person name="Yang W."/>
            <person name="Lam T.T.-Y."/>
            <person name="Chang Q."/>
            <person name="Ding S."/>
            <person name="Wang X."/>
            <person name="Zhu J."/>
            <person name="Ruan X."/>
            <person name="Zhao L."/>
            <person name="Wei J."/>
            <person name="Que T."/>
            <person name="Du C."/>
            <person name="Cheng J."/>
            <person name="Dai P."/>
            <person name="Han X."/>
            <person name="Huang E."/>
            <person name="Gao Y."/>
            <person name="Liu J."/>
            <person name="Shao H."/>
            <person name="Ye R."/>
            <person name="Li L."/>
            <person name="Wei W."/>
            <person name="Wang X."/>
            <person name="Wang C."/>
            <person name="Yang T."/>
            <person name="Huo Q."/>
            <person name="Li W."/>
            <person name="Guo W."/>
            <person name="Chen H."/>
            <person name="Zhou L."/>
            <person name="Ni X."/>
            <person name="Tian J."/>
            <person name="Zhou Y."/>
            <person name="Sheng Y."/>
            <person name="Liu T."/>
            <person name="Pan Y."/>
            <person name="Xia L."/>
            <person name="Li J."/>
            <person name="Zhao F."/>
            <person name="Cao W."/>
        </authorList>
    </citation>
    <scope>NUCLEOTIDE SEQUENCE</scope>
    <source>
        <strain evidence="1">Hyas-2018</strain>
    </source>
</reference>
<evidence type="ECO:0000313" key="1">
    <source>
        <dbReference type="EMBL" id="KAH6927467.1"/>
    </source>
</evidence>
<dbReference type="EMBL" id="CM023486">
    <property type="protein sequence ID" value="KAH6927467.1"/>
    <property type="molecule type" value="Genomic_DNA"/>
</dbReference>
<proteinExistence type="predicted"/>
<sequence length="220" mass="23965">MSLNTAHAPGGVLVFTGELILIYSDDVEVTFEGPAAKTFHGAKKGRIYLTTHRVIFINKNNKDFLQSFSFPFLNMSNLGLEQPIFGANYIRGNVTAEENGNWTGKCSFKLRFMKGGAIEFGQALMAASKFASQRAPNVVVLPCQVPAGPFQMLRPTAYLPGQTANIGFFIPTNVFPQAPPENSVYTSNVPPPYPGVYQPEQTRHESVSNITIASESAEGN</sequence>
<name>A0ACB7RX48_HYAAI</name>
<evidence type="ECO:0000313" key="2">
    <source>
        <dbReference type="Proteomes" id="UP000821845"/>
    </source>
</evidence>
<dbReference type="Proteomes" id="UP000821845">
    <property type="component" value="Chromosome 6"/>
</dbReference>
<protein>
    <submittedName>
        <fullName evidence="1">Uncharacterized protein</fullName>
    </submittedName>
</protein>
<accession>A0ACB7RX48</accession>
<comment type="caution">
    <text evidence="1">The sequence shown here is derived from an EMBL/GenBank/DDBJ whole genome shotgun (WGS) entry which is preliminary data.</text>
</comment>
<keyword evidence="2" id="KW-1185">Reference proteome</keyword>
<organism evidence="1 2">
    <name type="scientific">Hyalomma asiaticum</name>
    <name type="common">Tick</name>
    <dbReference type="NCBI Taxonomy" id="266040"/>
    <lineage>
        <taxon>Eukaryota</taxon>
        <taxon>Metazoa</taxon>
        <taxon>Ecdysozoa</taxon>
        <taxon>Arthropoda</taxon>
        <taxon>Chelicerata</taxon>
        <taxon>Arachnida</taxon>
        <taxon>Acari</taxon>
        <taxon>Parasitiformes</taxon>
        <taxon>Ixodida</taxon>
        <taxon>Ixodoidea</taxon>
        <taxon>Ixodidae</taxon>
        <taxon>Hyalomminae</taxon>
        <taxon>Hyalomma</taxon>
    </lineage>
</organism>